<evidence type="ECO:0000313" key="1">
    <source>
        <dbReference type="EMBL" id="GBM44429.1"/>
    </source>
</evidence>
<evidence type="ECO:0000313" key="2">
    <source>
        <dbReference type="Proteomes" id="UP000499080"/>
    </source>
</evidence>
<organism evidence="1 2">
    <name type="scientific">Araneus ventricosus</name>
    <name type="common">Orbweaver spider</name>
    <name type="synonym">Epeira ventricosa</name>
    <dbReference type="NCBI Taxonomy" id="182803"/>
    <lineage>
        <taxon>Eukaryota</taxon>
        <taxon>Metazoa</taxon>
        <taxon>Ecdysozoa</taxon>
        <taxon>Arthropoda</taxon>
        <taxon>Chelicerata</taxon>
        <taxon>Arachnida</taxon>
        <taxon>Araneae</taxon>
        <taxon>Araneomorphae</taxon>
        <taxon>Entelegynae</taxon>
        <taxon>Araneoidea</taxon>
        <taxon>Araneidae</taxon>
        <taxon>Araneus</taxon>
    </lineage>
</organism>
<comment type="caution">
    <text evidence="1">The sequence shown here is derived from an EMBL/GenBank/DDBJ whole genome shotgun (WGS) entry which is preliminary data.</text>
</comment>
<keyword evidence="2" id="KW-1185">Reference proteome</keyword>
<sequence>MKNALLLLHAVRGCDTTSSFYRQGNEKLKLIFRNEALLRITQVLHEQRSPTGPYSICMAKTLGSTVWSSFLSCWRGGFLSIATLPTLHSPWVGWLSVSIQVITSVKEFSSQTLIVRTTVARFQYLSEIVSGRGGLVVRSRLWGRGSRLEPDSNDDPPRMGPVAR</sequence>
<dbReference type="Proteomes" id="UP000499080">
    <property type="component" value="Unassembled WGS sequence"/>
</dbReference>
<accession>A0A4Y2FVN2</accession>
<dbReference type="AlphaFoldDB" id="A0A4Y2FVN2"/>
<protein>
    <submittedName>
        <fullName evidence="1">Uncharacterized protein</fullName>
    </submittedName>
</protein>
<gene>
    <name evidence="1" type="ORF">AVEN_202968_1</name>
</gene>
<reference evidence="1 2" key="1">
    <citation type="journal article" date="2019" name="Sci. Rep.">
        <title>Orb-weaving spider Araneus ventricosus genome elucidates the spidroin gene catalogue.</title>
        <authorList>
            <person name="Kono N."/>
            <person name="Nakamura H."/>
            <person name="Ohtoshi R."/>
            <person name="Moran D.A.P."/>
            <person name="Shinohara A."/>
            <person name="Yoshida Y."/>
            <person name="Fujiwara M."/>
            <person name="Mori M."/>
            <person name="Tomita M."/>
            <person name="Arakawa K."/>
        </authorList>
    </citation>
    <scope>NUCLEOTIDE SEQUENCE [LARGE SCALE GENOMIC DNA]</scope>
</reference>
<name>A0A4Y2FVN2_ARAVE</name>
<dbReference type="OrthoDB" id="8060926at2759"/>
<proteinExistence type="predicted"/>
<dbReference type="EMBL" id="BGPR01001065">
    <property type="protein sequence ID" value="GBM44429.1"/>
    <property type="molecule type" value="Genomic_DNA"/>
</dbReference>